<evidence type="ECO:0000256" key="1">
    <source>
        <dbReference type="ARBA" id="ARBA00005701"/>
    </source>
</evidence>
<reference evidence="4 5" key="1">
    <citation type="submission" date="2017-03" db="EMBL/GenBank/DDBJ databases">
        <title>An alternative strategy for trypanosome survival in the mammalian bloodstream revealed through genome and transcriptome analysis of the ubiquitous bovine parasite Trypanosoma (Megatrypanum) theileri.</title>
        <authorList>
            <person name="Kelly S."/>
            <person name="Ivens A."/>
            <person name="Mott A."/>
            <person name="O'Neill E."/>
            <person name="Emms D."/>
            <person name="Macleod O."/>
            <person name="Voorheis P."/>
            <person name="Matthews J."/>
            <person name="Matthews K."/>
            <person name="Carrington M."/>
        </authorList>
    </citation>
    <scope>NUCLEOTIDE SEQUENCE [LARGE SCALE GENOMIC DNA]</scope>
    <source>
        <strain evidence="4">Edinburgh</strain>
    </source>
</reference>
<dbReference type="EMBL" id="NBCO01000027">
    <property type="protein sequence ID" value="ORC86528.1"/>
    <property type="molecule type" value="Genomic_DNA"/>
</dbReference>
<protein>
    <recommendedName>
        <fullName evidence="2">Succinate dehydrogenase assembly factor 4, mitochondrial</fullName>
    </recommendedName>
</protein>
<dbReference type="RefSeq" id="XP_028880594.1">
    <property type="nucleotide sequence ID" value="XM_029028011.1"/>
</dbReference>
<dbReference type="OrthoDB" id="274783at2759"/>
<dbReference type="VEuPathDB" id="TriTrypDB:TM35_000271180"/>
<evidence type="ECO:0000313" key="5">
    <source>
        <dbReference type="Proteomes" id="UP000192257"/>
    </source>
</evidence>
<dbReference type="Proteomes" id="UP000192257">
    <property type="component" value="Unassembled WGS sequence"/>
</dbReference>
<organism evidence="4 5">
    <name type="scientific">Trypanosoma theileri</name>
    <dbReference type="NCBI Taxonomy" id="67003"/>
    <lineage>
        <taxon>Eukaryota</taxon>
        <taxon>Discoba</taxon>
        <taxon>Euglenozoa</taxon>
        <taxon>Kinetoplastea</taxon>
        <taxon>Metakinetoplastina</taxon>
        <taxon>Trypanosomatida</taxon>
        <taxon>Trypanosomatidae</taxon>
        <taxon>Trypanosoma</taxon>
    </lineage>
</organism>
<dbReference type="PANTHER" id="PTHR28524">
    <property type="entry name" value="SUCCINATE DEHYDROGENASE ASSEMBLY FACTOR 4, MITOCHONDRIAL"/>
    <property type="match status" value="1"/>
</dbReference>
<feature type="region of interest" description="Disordered" evidence="3">
    <location>
        <begin position="63"/>
        <end position="106"/>
    </location>
</feature>
<evidence type="ECO:0000256" key="3">
    <source>
        <dbReference type="SAM" id="MobiDB-lite"/>
    </source>
</evidence>
<dbReference type="AlphaFoldDB" id="A0A1X0NPS9"/>
<dbReference type="Pfam" id="PF07896">
    <property type="entry name" value="DUF1674"/>
    <property type="match status" value="1"/>
</dbReference>
<dbReference type="GO" id="GO:0005739">
    <property type="term" value="C:mitochondrion"/>
    <property type="evidence" value="ECO:0007669"/>
    <property type="project" value="TreeGrafter"/>
</dbReference>
<feature type="compositionally biased region" description="Basic and acidic residues" evidence="3">
    <location>
        <begin position="95"/>
        <end position="106"/>
    </location>
</feature>
<dbReference type="InterPro" id="IPR012875">
    <property type="entry name" value="SDHF4"/>
</dbReference>
<dbReference type="GeneID" id="39987791"/>
<comment type="similarity">
    <text evidence="1">Belongs to the SDHAF4 family.</text>
</comment>
<name>A0A1X0NPS9_9TRYP</name>
<keyword evidence="5" id="KW-1185">Reference proteome</keyword>
<dbReference type="GO" id="GO:0034553">
    <property type="term" value="P:mitochondrial respiratory chain complex II assembly"/>
    <property type="evidence" value="ECO:0007669"/>
    <property type="project" value="TreeGrafter"/>
</dbReference>
<evidence type="ECO:0000313" key="4">
    <source>
        <dbReference type="EMBL" id="ORC86528.1"/>
    </source>
</evidence>
<accession>A0A1X0NPS9</accession>
<proteinExistence type="inferred from homology"/>
<comment type="caution">
    <text evidence="4">The sequence shown here is derived from an EMBL/GenBank/DDBJ whole genome shotgun (WGS) entry which is preliminary data.</text>
</comment>
<dbReference type="PANTHER" id="PTHR28524:SF3">
    <property type="entry name" value="SUCCINATE DEHYDROGENASE ASSEMBLY FACTOR 4, MITOCHONDRIAL"/>
    <property type="match status" value="1"/>
</dbReference>
<sequence>MLRRATILWIGAEGNIFMSAVHDKTYLQHRLALLGKADPNCQQPLSEETVRRFTTSIGSPESLFNKAAGAEPSNIVDEETGVPIGSTQLNPTRYGDWESNGRCHDF</sequence>
<evidence type="ECO:0000256" key="2">
    <source>
        <dbReference type="ARBA" id="ARBA00022170"/>
    </source>
</evidence>
<gene>
    <name evidence="4" type="ORF">TM35_000271180</name>
</gene>